<feature type="domain" description="NADP-dependent oxidoreductase" evidence="1">
    <location>
        <begin position="47"/>
        <end position="374"/>
    </location>
</feature>
<gene>
    <name evidence="2" type="ORF">NliqN6_6526</name>
</gene>
<dbReference type="SUPFAM" id="SSF51430">
    <property type="entry name" value="NAD(P)-linked oxidoreductase"/>
    <property type="match status" value="1"/>
</dbReference>
<dbReference type="Proteomes" id="UP000620104">
    <property type="component" value="Unassembled WGS sequence"/>
</dbReference>
<dbReference type="OrthoDB" id="5286008at2759"/>
<dbReference type="AlphaFoldDB" id="A0A8H3U1J8"/>
<dbReference type="InterPro" id="IPR023210">
    <property type="entry name" value="NADP_OxRdtase_dom"/>
</dbReference>
<organism evidence="2 3">
    <name type="scientific">Naganishia liquefaciens</name>
    <dbReference type="NCBI Taxonomy" id="104408"/>
    <lineage>
        <taxon>Eukaryota</taxon>
        <taxon>Fungi</taxon>
        <taxon>Dikarya</taxon>
        <taxon>Basidiomycota</taxon>
        <taxon>Agaricomycotina</taxon>
        <taxon>Tremellomycetes</taxon>
        <taxon>Filobasidiales</taxon>
        <taxon>Filobasidiaceae</taxon>
        <taxon>Naganishia</taxon>
    </lineage>
</organism>
<dbReference type="GO" id="GO:0045290">
    <property type="term" value="F:D-arabinose 1-dehydrogenase [NAD(P)+] activity"/>
    <property type="evidence" value="ECO:0007669"/>
    <property type="project" value="TreeGrafter"/>
</dbReference>
<dbReference type="InterPro" id="IPR036812">
    <property type="entry name" value="NAD(P)_OxRdtase_dom_sf"/>
</dbReference>
<dbReference type="PANTHER" id="PTHR42686">
    <property type="entry name" value="GH17980P-RELATED"/>
    <property type="match status" value="1"/>
</dbReference>
<dbReference type="InterPro" id="IPR020471">
    <property type="entry name" value="AKR"/>
</dbReference>
<evidence type="ECO:0000259" key="1">
    <source>
        <dbReference type="Pfam" id="PF00248"/>
    </source>
</evidence>
<evidence type="ECO:0000313" key="2">
    <source>
        <dbReference type="EMBL" id="GHJ90124.1"/>
    </source>
</evidence>
<evidence type="ECO:0000313" key="3">
    <source>
        <dbReference type="Proteomes" id="UP000620104"/>
    </source>
</evidence>
<comment type="caution">
    <text evidence="2">The sequence shown here is derived from an EMBL/GenBank/DDBJ whole genome shotgun (WGS) entry which is preliminary data.</text>
</comment>
<keyword evidence="3" id="KW-1185">Reference proteome</keyword>
<protein>
    <recommendedName>
        <fullName evidence="1">NADP-dependent oxidoreductase domain-containing protein</fullName>
    </recommendedName>
</protein>
<dbReference type="EMBL" id="BLZA01000057">
    <property type="protein sequence ID" value="GHJ90124.1"/>
    <property type="molecule type" value="Genomic_DNA"/>
</dbReference>
<dbReference type="Gene3D" id="3.20.20.100">
    <property type="entry name" value="NADP-dependent oxidoreductase domain"/>
    <property type="match status" value="1"/>
</dbReference>
<sequence>MGYVTRYPTEADEPWPQYDADKCEDNLDDQPVDGVKFKSDRQDGLPPLVLGTGPFSNLYDDSANVTNDVFLRITRLALRYGINAFDTAPHYHPSELVLGSALKALRKEFPRESYQILTKTGKFSPSRKDHDLSENMTRLCVERSLKRFDTDYLDVVYLHDVEFNSSLNPPAGNHVLALSDPKLAKEYGLAPEDEGKIWGEGDQRILDAMDVLRSLKQEGKIKRIGFSAYPLPTLLRLALLVRHHSKEPVDIIQTYSHQNLQNSGLSAYLSEFRGRAGVQTVMNASPLNMGLLTTQGPPTWHPASPELRRAVDEAKEVVADSRLTIASRPVKIEDVAVSFGMRDVSSGPTPPVVVGVATLDQVHQAVASYVAVKHPKDKAQDEQLEQLEQRVRHHIEERGFKDWSWESPQPGT</sequence>
<accession>A0A8H3U1J8</accession>
<reference evidence="2" key="1">
    <citation type="submission" date="2020-07" db="EMBL/GenBank/DDBJ databases">
        <title>Draft Genome Sequence of a Deep-Sea Yeast, Naganishia (Cryptococcus) liquefaciens strain N6.</title>
        <authorList>
            <person name="Han Y.W."/>
            <person name="Kajitani R."/>
            <person name="Morimoto H."/>
            <person name="Parhat M."/>
            <person name="Tsubouchi H."/>
            <person name="Bakenova O."/>
            <person name="Ogata M."/>
            <person name="Argunhan B."/>
            <person name="Aoki R."/>
            <person name="Kajiwara S."/>
            <person name="Itoh T."/>
            <person name="Iwasaki H."/>
        </authorList>
    </citation>
    <scope>NUCLEOTIDE SEQUENCE</scope>
    <source>
        <strain evidence="2">N6</strain>
    </source>
</reference>
<dbReference type="GO" id="GO:0070485">
    <property type="term" value="P:dehydro-D-arabinono-1,4-lactone biosynthetic process"/>
    <property type="evidence" value="ECO:0007669"/>
    <property type="project" value="TreeGrafter"/>
</dbReference>
<name>A0A8H3U1J8_9TREE</name>
<dbReference type="PANTHER" id="PTHR42686:SF1">
    <property type="entry name" value="GH17980P-RELATED"/>
    <property type="match status" value="1"/>
</dbReference>
<dbReference type="GO" id="GO:0005829">
    <property type="term" value="C:cytosol"/>
    <property type="evidence" value="ECO:0007669"/>
    <property type="project" value="TreeGrafter"/>
</dbReference>
<dbReference type="Pfam" id="PF00248">
    <property type="entry name" value="Aldo_ket_red"/>
    <property type="match status" value="1"/>
</dbReference>
<proteinExistence type="predicted"/>